<protein>
    <recommendedName>
        <fullName evidence="3">Mediator of RNA polymerase II transcription subunit 23</fullName>
    </recommendedName>
    <alternativeName>
        <fullName evidence="7">Mediator complex subunit 23</fullName>
    </alternativeName>
</protein>
<dbReference type="GO" id="GO:0005667">
    <property type="term" value="C:transcription regulator complex"/>
    <property type="evidence" value="ECO:0007669"/>
    <property type="project" value="TreeGrafter"/>
</dbReference>
<gene>
    <name evidence="8" type="ORF">GSOID_T00029360001</name>
</gene>
<evidence type="ECO:0000256" key="1">
    <source>
        <dbReference type="ARBA" id="ARBA00004123"/>
    </source>
</evidence>
<sequence>MFDTAPEKQAAMENQPVSEDVAQSNMMETEMSPDVPDSNITLRLKTIFGSVLRAETVIQVFGPYVAAATQSRETQAQMCVRKFHELYEGLPEFDPADASKLSPERAEVIKWLCEYIFSLSSPRYVTLIFYILTMMVKNGSFRSAQNQYSDLGLKELSEQLFESEELSIKRPHHWTAVFNLIGEIVEVVNYKAIQKILIIIVNKLPRIPANHTVNRKAIQAHARVMNRLLDREANLLPAYMSLNDIRRLHTQKDAPPPCWTLSQNISKLEASFRPLAAMITIQAKNSLLPMVRYNHSKIWRHSQKFWNFWYVHPEKFTWESIDNVKIPFHPSQYEQQYRLLNYVISHRYSYEMLLTIMSMSTERSNQPIKNQLGTFVVKYLMEIITSNSDNDAGRNVIWQHLQVPIIQMLFHKHINLGDILKGLRAELRKKGKVTREQIVRNRDSIMWLLLQYMSAGMVAMISEVNTQFMDLFNELYVDVVFNSLEIPELTSPDCVQRFAALCIFMHAQRAAIEKNEASVQIPRCLMAQQEKLTEIESHLSVLNFDDYQLVILINVFSILASPFDRVMACLTGDIVIEMPGSSPAAPVQAHSAIKPMSVDMLDRIKMQGKIEFSRKILNLLFQESRSQEIHPSPALVYTYTRFLVYTETERLIFRPLTGERMSANPTTNPLPSLNECIQSGSLTQLHITVEILRYRLHHVDIGSVHQAHSILLNCLNTMSNFQMVSSIRDLCFHLIQRIFTTNPHGRELWAIQLCDQPEQIVSDCEELNKCLIMAVANGSKVAMADQAGQSTQNYEEFLADILRRTPLILPFQTLQRLPDSMRIYLEQHQQSNMIPNLAQVVQNERLNFQNLMQNEAELIQRFIDPNATPVFLCIIWKLLEPMWNQHQRTNLPAAFYQILQQMDPKTFRNQLRTFTDFIVEEISRNQNEVHKYIQYLLHLIWDQHVIPFDQFIQVLVLRPCESPDTLIVAQLLMLNDKADGTDNPFLQRVHFLKTFPIDHFNHEDYFRYHLNYHQQFPESFNFEILATKVQQPQEPSVKPLPVYFGNVCFRMLPVIDLFIHRYLEMELAEIETPQGCLDTILDSFVSLYRFHHQPLTFVYQTLYCFTQLPAAKKRLLAVKIIREFDTVRPAFWALSEKYLAIPEENFRPEANWEPDEDYWMHLLGRLVMRIDAIGPDREFDSLCLDWRYMEFTNSVNLTVFASCIEVMTLPCSIQKVTDSLIDLIVKPDSPIPVEDIPKWFNAFGMITAHLPYEYSKVVNQAIISALNSPEMLQIQPSGVYPSHNFSFSPEEQRESDNYLARMITCVHACWSHMAIIQLTPLQKFLENQVRPILRTEMQLLFILHLISPFLSRLEKERTRILSEVVVELYQLIHQIGQQVELIHVDAIADLLYHIKYKYIGEYRPVMEKVREFIRHFPQKLRDRLKFMYTHRAGRIPNE</sequence>
<comment type="similarity">
    <text evidence="2">Belongs to the Mediator complex subunit 23 family.</text>
</comment>
<dbReference type="Proteomes" id="UP000011014">
    <property type="component" value="Unassembled WGS sequence"/>
</dbReference>
<evidence type="ECO:0000256" key="2">
    <source>
        <dbReference type="ARBA" id="ARBA00010222"/>
    </source>
</evidence>
<dbReference type="Pfam" id="PF11573">
    <property type="entry name" value="Med23"/>
    <property type="match status" value="1"/>
</dbReference>
<dbReference type="PANTHER" id="PTHR12691">
    <property type="entry name" value="MEDIATOR OF RNA POLYMERASE II TRANSCRIPTION SUBUNIT 23"/>
    <property type="match status" value="1"/>
</dbReference>
<dbReference type="EMBL" id="FN654332">
    <property type="protein sequence ID" value="CBY32063.1"/>
    <property type="molecule type" value="Genomic_DNA"/>
</dbReference>
<proteinExistence type="inferred from homology"/>
<comment type="subcellular location">
    <subcellularLocation>
        <location evidence="1">Nucleus</location>
    </subcellularLocation>
</comment>
<evidence type="ECO:0000256" key="3">
    <source>
        <dbReference type="ARBA" id="ARBA00019696"/>
    </source>
</evidence>
<dbReference type="GO" id="GO:0006357">
    <property type="term" value="P:regulation of transcription by RNA polymerase II"/>
    <property type="evidence" value="ECO:0007669"/>
    <property type="project" value="TreeGrafter"/>
</dbReference>
<dbReference type="SUPFAM" id="SSF48371">
    <property type="entry name" value="ARM repeat"/>
    <property type="match status" value="1"/>
</dbReference>
<name>E4Y926_OIKDI</name>
<keyword evidence="4" id="KW-0805">Transcription regulation</keyword>
<reference evidence="8" key="1">
    <citation type="journal article" date="2010" name="Science">
        <title>Plasticity of animal genome architecture unmasked by rapid evolution of a pelagic tunicate.</title>
        <authorList>
            <person name="Denoeud F."/>
            <person name="Henriet S."/>
            <person name="Mungpakdee S."/>
            <person name="Aury J.M."/>
            <person name="Da Silva C."/>
            <person name="Brinkmann H."/>
            <person name="Mikhaleva J."/>
            <person name="Olsen L.C."/>
            <person name="Jubin C."/>
            <person name="Canestro C."/>
            <person name="Bouquet J.M."/>
            <person name="Danks G."/>
            <person name="Poulain J."/>
            <person name="Campsteijn C."/>
            <person name="Adamski M."/>
            <person name="Cross I."/>
            <person name="Yadetie F."/>
            <person name="Muffato M."/>
            <person name="Louis A."/>
            <person name="Butcher S."/>
            <person name="Tsagkogeorga G."/>
            <person name="Konrad A."/>
            <person name="Singh S."/>
            <person name="Jensen M.F."/>
            <person name="Cong E.H."/>
            <person name="Eikeseth-Otteraa H."/>
            <person name="Noel B."/>
            <person name="Anthouard V."/>
            <person name="Porcel B.M."/>
            <person name="Kachouri-Lafond R."/>
            <person name="Nishino A."/>
            <person name="Ugolini M."/>
            <person name="Chourrout P."/>
            <person name="Nishida H."/>
            <person name="Aasland R."/>
            <person name="Huzurbazar S."/>
            <person name="Westhof E."/>
            <person name="Delsuc F."/>
            <person name="Lehrach H."/>
            <person name="Reinhardt R."/>
            <person name="Weissenbach J."/>
            <person name="Roy S.W."/>
            <person name="Artiguenave F."/>
            <person name="Postlethwait J.H."/>
            <person name="Manak J.R."/>
            <person name="Thompson E.M."/>
            <person name="Jaillon O."/>
            <person name="Du Pasquier L."/>
            <person name="Boudinot P."/>
            <person name="Liberles D.A."/>
            <person name="Volff J.N."/>
            <person name="Philippe H."/>
            <person name="Lenhard B."/>
            <person name="Roest Crollius H."/>
            <person name="Wincker P."/>
            <person name="Chourrout D."/>
        </authorList>
    </citation>
    <scope>NUCLEOTIDE SEQUENCE [LARGE SCALE GENOMIC DNA]</scope>
</reference>
<dbReference type="InterPro" id="IPR021629">
    <property type="entry name" value="Mediator_Med23"/>
</dbReference>
<dbReference type="PANTHER" id="PTHR12691:SF10">
    <property type="entry name" value="MEDIATOR OF RNA POLYMERASE II TRANSCRIPTION SUBUNIT 23"/>
    <property type="match status" value="1"/>
</dbReference>
<dbReference type="GO" id="GO:0010628">
    <property type="term" value="P:positive regulation of gene expression"/>
    <property type="evidence" value="ECO:0007669"/>
    <property type="project" value="TreeGrafter"/>
</dbReference>
<evidence type="ECO:0000256" key="7">
    <source>
        <dbReference type="ARBA" id="ARBA00031961"/>
    </source>
</evidence>
<keyword evidence="5" id="KW-0804">Transcription</keyword>
<dbReference type="InterPro" id="IPR016024">
    <property type="entry name" value="ARM-type_fold"/>
</dbReference>
<keyword evidence="6" id="KW-0539">Nucleus</keyword>
<evidence type="ECO:0000313" key="8">
    <source>
        <dbReference type="EMBL" id="CBY32063.1"/>
    </source>
</evidence>
<accession>E4Y926</accession>
<evidence type="ECO:0000256" key="6">
    <source>
        <dbReference type="ARBA" id="ARBA00023242"/>
    </source>
</evidence>
<evidence type="ECO:0000256" key="4">
    <source>
        <dbReference type="ARBA" id="ARBA00023015"/>
    </source>
</evidence>
<dbReference type="GO" id="GO:0016592">
    <property type="term" value="C:mediator complex"/>
    <property type="evidence" value="ECO:0007669"/>
    <property type="project" value="TreeGrafter"/>
</dbReference>
<evidence type="ECO:0000256" key="5">
    <source>
        <dbReference type="ARBA" id="ARBA00023163"/>
    </source>
</evidence>
<organism evidence="8">
    <name type="scientific">Oikopleura dioica</name>
    <name type="common">Tunicate</name>
    <dbReference type="NCBI Taxonomy" id="34765"/>
    <lineage>
        <taxon>Eukaryota</taxon>
        <taxon>Metazoa</taxon>
        <taxon>Chordata</taxon>
        <taxon>Tunicata</taxon>
        <taxon>Appendicularia</taxon>
        <taxon>Copelata</taxon>
        <taxon>Oikopleuridae</taxon>
        <taxon>Oikopleura</taxon>
    </lineage>
</organism>